<accession>A0A9P0JVQ8</accession>
<keyword evidence="2" id="KW-1185">Reference proteome</keyword>
<dbReference type="AlphaFoldDB" id="A0A9P0JVQ8"/>
<evidence type="ECO:0000313" key="1">
    <source>
        <dbReference type="EMBL" id="CAH1962244.1"/>
    </source>
</evidence>
<comment type="caution">
    <text evidence="1">The sequence shown here is derived from an EMBL/GenBank/DDBJ whole genome shotgun (WGS) entry which is preliminary data.</text>
</comment>
<organism evidence="1 2">
    <name type="scientific">Acanthoscelides obtectus</name>
    <name type="common">Bean weevil</name>
    <name type="synonym">Bruchus obtectus</name>
    <dbReference type="NCBI Taxonomy" id="200917"/>
    <lineage>
        <taxon>Eukaryota</taxon>
        <taxon>Metazoa</taxon>
        <taxon>Ecdysozoa</taxon>
        <taxon>Arthropoda</taxon>
        <taxon>Hexapoda</taxon>
        <taxon>Insecta</taxon>
        <taxon>Pterygota</taxon>
        <taxon>Neoptera</taxon>
        <taxon>Endopterygota</taxon>
        <taxon>Coleoptera</taxon>
        <taxon>Polyphaga</taxon>
        <taxon>Cucujiformia</taxon>
        <taxon>Chrysomeloidea</taxon>
        <taxon>Chrysomelidae</taxon>
        <taxon>Bruchinae</taxon>
        <taxon>Bruchini</taxon>
        <taxon>Acanthoscelides</taxon>
    </lineage>
</organism>
<gene>
    <name evidence="1" type="ORF">ACAOBT_LOCUS4585</name>
</gene>
<sequence length="42" mass="4389">MACLLNGYIPVALKPLQILLICSIGLLVPSPCGVPPFPCIPL</sequence>
<dbReference type="Proteomes" id="UP001152888">
    <property type="component" value="Unassembled WGS sequence"/>
</dbReference>
<evidence type="ECO:0000313" key="2">
    <source>
        <dbReference type="Proteomes" id="UP001152888"/>
    </source>
</evidence>
<protein>
    <submittedName>
        <fullName evidence="1">Uncharacterized protein</fullName>
    </submittedName>
</protein>
<dbReference type="EMBL" id="CAKOFQ010006700">
    <property type="protein sequence ID" value="CAH1962244.1"/>
    <property type="molecule type" value="Genomic_DNA"/>
</dbReference>
<proteinExistence type="predicted"/>
<reference evidence="1" key="1">
    <citation type="submission" date="2022-03" db="EMBL/GenBank/DDBJ databases">
        <authorList>
            <person name="Sayadi A."/>
        </authorList>
    </citation>
    <scope>NUCLEOTIDE SEQUENCE</scope>
</reference>
<name>A0A9P0JVQ8_ACAOB</name>